<evidence type="ECO:0000256" key="1">
    <source>
        <dbReference type="ARBA" id="ARBA00006914"/>
    </source>
</evidence>
<evidence type="ECO:0000256" key="3">
    <source>
        <dbReference type="ARBA" id="ARBA00022840"/>
    </source>
</evidence>
<keyword evidence="3 5" id="KW-0067">ATP-binding</keyword>
<organism evidence="5">
    <name type="scientific">Chlorobaculum parvum</name>
    <dbReference type="NCBI Taxonomy" id="274539"/>
    <lineage>
        <taxon>Bacteria</taxon>
        <taxon>Pseudomonadati</taxon>
        <taxon>Chlorobiota</taxon>
        <taxon>Chlorobiia</taxon>
        <taxon>Chlorobiales</taxon>
        <taxon>Chlorobiaceae</taxon>
        <taxon>Chlorobaculum</taxon>
    </lineage>
</organism>
<dbReference type="GO" id="GO:0005524">
    <property type="term" value="F:ATP binding"/>
    <property type="evidence" value="ECO:0007669"/>
    <property type="project" value="UniProtKB-KW"/>
</dbReference>
<gene>
    <name evidence="5" type="ORF">ENL07_02755</name>
</gene>
<dbReference type="Gene3D" id="3.40.50.300">
    <property type="entry name" value="P-loop containing nucleotide triphosphate hydrolases"/>
    <property type="match status" value="1"/>
</dbReference>
<dbReference type="InterPro" id="IPR027417">
    <property type="entry name" value="P-loop_NTPase"/>
</dbReference>
<keyword evidence="2" id="KW-0547">Nucleotide-binding</keyword>
<dbReference type="CDD" id="cd19481">
    <property type="entry name" value="RecA-like_protease"/>
    <property type="match status" value="1"/>
</dbReference>
<proteinExistence type="inferred from homology"/>
<dbReference type="InterPro" id="IPR050221">
    <property type="entry name" value="26S_Proteasome_ATPase"/>
</dbReference>
<dbReference type="InterPro" id="IPR003959">
    <property type="entry name" value="ATPase_AAA_core"/>
</dbReference>
<dbReference type="PANTHER" id="PTHR23073">
    <property type="entry name" value="26S PROTEASOME REGULATORY SUBUNIT"/>
    <property type="match status" value="1"/>
</dbReference>
<feature type="domain" description="AAA+ ATPase" evidence="4">
    <location>
        <begin position="232"/>
        <end position="364"/>
    </location>
</feature>
<comment type="caution">
    <text evidence="5">The sequence shown here is derived from an EMBL/GenBank/DDBJ whole genome shotgun (WGS) entry which is preliminary data.</text>
</comment>
<name>A0A7C5DFV8_9CHLB</name>
<sequence>MTRNAQNLHLALGWLEQLVRGCLQIRLTFCEDFDIEEVALLSEENGLSGFVLHHNPSLEELAMLMVAIAPHLQPDFFSKIIAEFIPEGGDFPEFGGVRGTNHRGILPTGETLQFILAGDDLEKRLEVQRILSNDHWFAREHILWLEPVPEGEPVMSGRLTLNPEVVEQLTLGTASKPRFSVDFPAEPIETDMEWSDLVLPATTLQQIQEIEHWILHNDTLLHEWGMKKRVKPGYRALFYGPPGTGKTLTATLLGKETGKPVFRIDLSRIISKYIGETEKNLSRLFDKAENKNWILFFDEADALFGKRTDIRDAHDKYANQETAYLLQRIESHNGLIILASNKRGNLDEAFSRRFQSIIHFPMPKADDRHTLWLNTLPEQLPIDGGIDWQSIASRYELSGAGILNIVHYCALESLAAPERALDNQRLEQAILREFIKEGKVV</sequence>
<accession>A0A7C5DFV8</accession>
<reference evidence="5" key="1">
    <citation type="journal article" date="2020" name="mSystems">
        <title>Genome- and Community-Level Interaction Insights into Carbon Utilization and Element Cycling Functions of Hydrothermarchaeota in Hydrothermal Sediment.</title>
        <authorList>
            <person name="Zhou Z."/>
            <person name="Liu Y."/>
            <person name="Xu W."/>
            <person name="Pan J."/>
            <person name="Luo Z.H."/>
            <person name="Li M."/>
        </authorList>
    </citation>
    <scope>NUCLEOTIDE SEQUENCE [LARGE SCALE GENOMIC DNA]</scope>
    <source>
        <strain evidence="5">HyVt-633</strain>
    </source>
</reference>
<comment type="similarity">
    <text evidence="1">Belongs to the AAA ATPase family.</text>
</comment>
<evidence type="ECO:0000256" key="2">
    <source>
        <dbReference type="ARBA" id="ARBA00022741"/>
    </source>
</evidence>
<evidence type="ECO:0000313" key="5">
    <source>
        <dbReference type="EMBL" id="HHE31571.1"/>
    </source>
</evidence>
<dbReference type="SUPFAM" id="SSF52540">
    <property type="entry name" value="P-loop containing nucleoside triphosphate hydrolases"/>
    <property type="match status" value="1"/>
</dbReference>
<dbReference type="EMBL" id="DRSQ01000064">
    <property type="protein sequence ID" value="HHE31571.1"/>
    <property type="molecule type" value="Genomic_DNA"/>
</dbReference>
<dbReference type="GO" id="GO:0016887">
    <property type="term" value="F:ATP hydrolysis activity"/>
    <property type="evidence" value="ECO:0007669"/>
    <property type="project" value="InterPro"/>
</dbReference>
<dbReference type="SMART" id="SM00382">
    <property type="entry name" value="AAA"/>
    <property type="match status" value="1"/>
</dbReference>
<dbReference type="AlphaFoldDB" id="A0A7C5DFV8"/>
<dbReference type="InterPro" id="IPR003593">
    <property type="entry name" value="AAA+_ATPase"/>
</dbReference>
<dbReference type="Pfam" id="PF00004">
    <property type="entry name" value="AAA"/>
    <property type="match status" value="1"/>
</dbReference>
<dbReference type="Proteomes" id="UP000886058">
    <property type="component" value="Unassembled WGS sequence"/>
</dbReference>
<protein>
    <submittedName>
        <fullName evidence="5">ATP-binding protein</fullName>
    </submittedName>
</protein>
<evidence type="ECO:0000259" key="4">
    <source>
        <dbReference type="SMART" id="SM00382"/>
    </source>
</evidence>